<evidence type="ECO:0000259" key="1">
    <source>
        <dbReference type="PROSITE" id="PS50186"/>
    </source>
</evidence>
<dbReference type="EMBL" id="CATNWA010007929">
    <property type="protein sequence ID" value="CAI9555096.1"/>
    <property type="molecule type" value="Genomic_DNA"/>
</dbReference>
<feature type="non-terminal residue" evidence="2">
    <location>
        <position position="71"/>
    </location>
</feature>
<dbReference type="PANTHER" id="PTHR22829">
    <property type="entry name" value="DEP DOMAIN PROTEIN"/>
    <property type="match status" value="1"/>
</dbReference>
<evidence type="ECO:0000313" key="3">
    <source>
        <dbReference type="Proteomes" id="UP001162483"/>
    </source>
</evidence>
<proteinExistence type="predicted"/>
<keyword evidence="3" id="KW-1185">Reference proteome</keyword>
<name>A0ABN9C619_9NEOB</name>
<gene>
    <name evidence="2" type="ORF">SPARVUS_LOCUS4327056</name>
</gene>
<dbReference type="InterPro" id="IPR036388">
    <property type="entry name" value="WH-like_DNA-bd_sf"/>
</dbReference>
<dbReference type="Gene3D" id="1.10.10.10">
    <property type="entry name" value="Winged helix-like DNA-binding domain superfamily/Winged helix DNA-binding domain"/>
    <property type="match status" value="1"/>
</dbReference>
<dbReference type="PANTHER" id="PTHR22829:SF18">
    <property type="entry name" value="DEP DOMAIN-CONTAINING MTOR-INTERACTING PROTEIN"/>
    <property type="match status" value="1"/>
</dbReference>
<sequence>MVFVRGQRLSEKVMNSDIPLLQTREEDGVKYDRAFVASEIITWLVREREARTRGEAEQLCRRLLEHAVIQH</sequence>
<evidence type="ECO:0000313" key="2">
    <source>
        <dbReference type="EMBL" id="CAI9555096.1"/>
    </source>
</evidence>
<dbReference type="PROSITE" id="PS50186">
    <property type="entry name" value="DEP"/>
    <property type="match status" value="1"/>
</dbReference>
<accession>A0ABN9C619</accession>
<dbReference type="InterPro" id="IPR036390">
    <property type="entry name" value="WH_DNA-bd_sf"/>
</dbReference>
<organism evidence="2 3">
    <name type="scientific">Staurois parvus</name>
    <dbReference type="NCBI Taxonomy" id="386267"/>
    <lineage>
        <taxon>Eukaryota</taxon>
        <taxon>Metazoa</taxon>
        <taxon>Chordata</taxon>
        <taxon>Craniata</taxon>
        <taxon>Vertebrata</taxon>
        <taxon>Euteleostomi</taxon>
        <taxon>Amphibia</taxon>
        <taxon>Batrachia</taxon>
        <taxon>Anura</taxon>
        <taxon>Neobatrachia</taxon>
        <taxon>Ranoidea</taxon>
        <taxon>Ranidae</taxon>
        <taxon>Staurois</taxon>
    </lineage>
</organism>
<dbReference type="InterPro" id="IPR000591">
    <property type="entry name" value="DEP_dom"/>
</dbReference>
<dbReference type="SUPFAM" id="SSF46785">
    <property type="entry name" value="Winged helix' DNA-binding domain"/>
    <property type="match status" value="1"/>
</dbReference>
<reference evidence="2" key="1">
    <citation type="submission" date="2023-05" db="EMBL/GenBank/DDBJ databases">
        <authorList>
            <person name="Stuckert A."/>
        </authorList>
    </citation>
    <scope>NUCLEOTIDE SEQUENCE</scope>
</reference>
<protein>
    <recommendedName>
        <fullName evidence="1">DEP domain-containing protein</fullName>
    </recommendedName>
</protein>
<dbReference type="InterPro" id="IPR051832">
    <property type="entry name" value="mTOR-Rac_regulators"/>
</dbReference>
<dbReference type="Pfam" id="PF00610">
    <property type="entry name" value="DEP"/>
    <property type="match status" value="1"/>
</dbReference>
<comment type="caution">
    <text evidence="2">The sequence shown here is derived from an EMBL/GenBank/DDBJ whole genome shotgun (WGS) entry which is preliminary data.</text>
</comment>
<dbReference type="Proteomes" id="UP001162483">
    <property type="component" value="Unassembled WGS sequence"/>
</dbReference>
<feature type="domain" description="DEP" evidence="1">
    <location>
        <begin position="14"/>
        <end position="71"/>
    </location>
</feature>